<feature type="transmembrane region" description="Helical" evidence="2">
    <location>
        <begin position="162"/>
        <end position="182"/>
    </location>
</feature>
<evidence type="ECO:0000256" key="2">
    <source>
        <dbReference type="SAM" id="Phobius"/>
    </source>
</evidence>
<protein>
    <submittedName>
        <fullName evidence="3">Uncharacterized protein</fullName>
    </submittedName>
</protein>
<keyword evidence="2" id="KW-1133">Transmembrane helix</keyword>
<gene>
    <name evidence="3" type="ORF">NEA10_18180</name>
</gene>
<accession>A0ABY5APM5</accession>
<evidence type="ECO:0000256" key="1">
    <source>
        <dbReference type="SAM" id="MobiDB-lite"/>
    </source>
</evidence>
<reference evidence="3" key="1">
    <citation type="submission" date="2022-06" db="EMBL/GenBank/DDBJ databases">
        <title>Genome sequence of Phormidium yuhuli AB48 isolated from an industrial photobioreactor environment.</title>
        <authorList>
            <person name="Qiu Y."/>
            <person name="Noonan A.J.C."/>
            <person name="Dofher K."/>
            <person name="Koch M."/>
            <person name="Kieft B."/>
            <person name="Lin X."/>
            <person name="Ziels R.M."/>
            <person name="Hallam S.J."/>
        </authorList>
    </citation>
    <scope>NUCLEOTIDE SEQUENCE</scope>
    <source>
        <strain evidence="3">AB48</strain>
    </source>
</reference>
<organism evidence="3 4">
    <name type="scientific">Phormidium yuhuli AB48</name>
    <dbReference type="NCBI Taxonomy" id="2940671"/>
    <lineage>
        <taxon>Bacteria</taxon>
        <taxon>Bacillati</taxon>
        <taxon>Cyanobacteriota</taxon>
        <taxon>Cyanophyceae</taxon>
        <taxon>Oscillatoriophycideae</taxon>
        <taxon>Oscillatoriales</taxon>
        <taxon>Oscillatoriaceae</taxon>
        <taxon>Phormidium</taxon>
        <taxon>Phormidium yuhuli</taxon>
    </lineage>
</organism>
<name>A0ABY5APM5_9CYAN</name>
<dbReference type="RefSeq" id="WP_252662750.1">
    <property type="nucleotide sequence ID" value="NZ_CP098611.1"/>
</dbReference>
<dbReference type="Proteomes" id="UP001056708">
    <property type="component" value="Chromosome"/>
</dbReference>
<evidence type="ECO:0000313" key="3">
    <source>
        <dbReference type="EMBL" id="USR90726.1"/>
    </source>
</evidence>
<keyword evidence="2" id="KW-0472">Membrane</keyword>
<feature type="compositionally biased region" description="Basic and acidic residues" evidence="1">
    <location>
        <begin position="102"/>
        <end position="119"/>
    </location>
</feature>
<dbReference type="EMBL" id="CP098611">
    <property type="protein sequence ID" value="USR90726.1"/>
    <property type="molecule type" value="Genomic_DNA"/>
</dbReference>
<keyword evidence="4" id="KW-1185">Reference proteome</keyword>
<evidence type="ECO:0000313" key="4">
    <source>
        <dbReference type="Proteomes" id="UP001056708"/>
    </source>
</evidence>
<feature type="region of interest" description="Disordered" evidence="1">
    <location>
        <begin position="93"/>
        <end position="129"/>
    </location>
</feature>
<proteinExistence type="predicted"/>
<sequence>MAIANTDRTLSQNGTAIAPKRLSPDQFQDRFESLVPLMAQEWTSIAPEDIEATDGDLDLTVDLITEATEHTKILIHAQLAELYSLSLNWERQERTETGPGKELTRSTDSKLEPSEKTETDDNPPSPSIDDVLDLLERRTEKLVERVKADVLPEVKSQAKRNLGASILTALGIGFLLGLFVGGSGGDRT</sequence>
<keyword evidence="2" id="KW-0812">Transmembrane</keyword>